<dbReference type="GO" id="GO:0004713">
    <property type="term" value="F:protein tyrosine kinase activity"/>
    <property type="evidence" value="ECO:0007669"/>
    <property type="project" value="TreeGrafter"/>
</dbReference>
<keyword evidence="4" id="KW-0418">Kinase</keyword>
<feature type="domain" description="Protein kinase" evidence="7">
    <location>
        <begin position="30"/>
        <end position="350"/>
    </location>
</feature>
<dbReference type="GO" id="GO:0007224">
    <property type="term" value="P:smoothened signaling pathway"/>
    <property type="evidence" value="ECO:0007669"/>
    <property type="project" value="TreeGrafter"/>
</dbReference>
<dbReference type="GO" id="GO:0042771">
    <property type="term" value="P:intrinsic apoptotic signaling pathway in response to DNA damage by p53 class mediator"/>
    <property type="evidence" value="ECO:0007669"/>
    <property type="project" value="TreeGrafter"/>
</dbReference>
<keyword evidence="2" id="KW-0808">Transferase</keyword>
<dbReference type="PANTHER" id="PTHR24058">
    <property type="entry name" value="DUAL SPECIFICITY PROTEIN KINASE"/>
    <property type="match status" value="1"/>
</dbReference>
<organism evidence="8 9">
    <name type="scientific">Channa striata</name>
    <name type="common">Snakehead murrel</name>
    <name type="synonym">Ophicephalus striatus</name>
    <dbReference type="NCBI Taxonomy" id="64152"/>
    <lineage>
        <taxon>Eukaryota</taxon>
        <taxon>Metazoa</taxon>
        <taxon>Chordata</taxon>
        <taxon>Craniata</taxon>
        <taxon>Vertebrata</taxon>
        <taxon>Euteleostomi</taxon>
        <taxon>Actinopterygii</taxon>
        <taxon>Neopterygii</taxon>
        <taxon>Teleostei</taxon>
        <taxon>Neoteleostei</taxon>
        <taxon>Acanthomorphata</taxon>
        <taxon>Anabantaria</taxon>
        <taxon>Anabantiformes</taxon>
        <taxon>Channoidei</taxon>
        <taxon>Channidae</taxon>
        <taxon>Channa</taxon>
    </lineage>
</organism>
<dbReference type="PANTHER" id="PTHR24058:SF53">
    <property type="entry name" value="HOMEODOMAIN-INTERACTING PROTEIN KINASE 2"/>
    <property type="match status" value="1"/>
</dbReference>
<keyword evidence="9" id="KW-1185">Reference proteome</keyword>
<evidence type="ECO:0000256" key="4">
    <source>
        <dbReference type="ARBA" id="ARBA00022777"/>
    </source>
</evidence>
<gene>
    <name evidence="8" type="ORF">Q5P01_002003</name>
</gene>
<dbReference type="InterPro" id="IPR017441">
    <property type="entry name" value="Protein_kinase_ATP_BS"/>
</dbReference>
<dbReference type="GO" id="GO:0005524">
    <property type="term" value="F:ATP binding"/>
    <property type="evidence" value="ECO:0007669"/>
    <property type="project" value="UniProtKB-UniRule"/>
</dbReference>
<dbReference type="Gene3D" id="1.10.510.10">
    <property type="entry name" value="Transferase(Phosphotransferase) domain 1"/>
    <property type="match status" value="1"/>
</dbReference>
<evidence type="ECO:0000313" key="9">
    <source>
        <dbReference type="Proteomes" id="UP001187415"/>
    </source>
</evidence>
<evidence type="ECO:0000259" key="7">
    <source>
        <dbReference type="PROSITE" id="PS50011"/>
    </source>
</evidence>
<dbReference type="SUPFAM" id="SSF56112">
    <property type="entry name" value="Protein kinase-like (PK-like)"/>
    <property type="match status" value="1"/>
</dbReference>
<dbReference type="PROSITE" id="PS00108">
    <property type="entry name" value="PROTEIN_KINASE_ST"/>
    <property type="match status" value="1"/>
</dbReference>
<feature type="binding site" evidence="6">
    <location>
        <position position="59"/>
    </location>
    <ligand>
        <name>ATP</name>
        <dbReference type="ChEBI" id="CHEBI:30616"/>
    </ligand>
</feature>
<evidence type="ECO:0000256" key="5">
    <source>
        <dbReference type="ARBA" id="ARBA00022840"/>
    </source>
</evidence>
<protein>
    <recommendedName>
        <fullName evidence="7">Protein kinase domain-containing protein</fullName>
    </recommendedName>
</protein>
<dbReference type="InterPro" id="IPR000719">
    <property type="entry name" value="Prot_kinase_dom"/>
</dbReference>
<dbReference type="GO" id="GO:0003714">
    <property type="term" value="F:transcription corepressor activity"/>
    <property type="evidence" value="ECO:0007669"/>
    <property type="project" value="TreeGrafter"/>
</dbReference>
<dbReference type="GO" id="GO:0004674">
    <property type="term" value="F:protein serine/threonine kinase activity"/>
    <property type="evidence" value="ECO:0007669"/>
    <property type="project" value="UniProtKB-KW"/>
</dbReference>
<keyword evidence="5 6" id="KW-0067">ATP-binding</keyword>
<sequence>MVWHSPDHLILLKHPEVLVDQTLFGSSSEYFVLKIIGKGCFGTVAKCQNLATKQIVAIKILHEDTTYEKEVSVLKTISVLNPDNVNIVTFFEQFHHLGQKCLVFEMLDRNLYDHLKEQNWNPLSLNEIRPIAKQLLVALDALKGLGIVHSDIKPDNIMFVNMQDQPLRVKLLDFGEAIPVSNIKLGMELQPTGYRAPEVSLGLPFTEAIDVWGVGCILAFLYLAENLFPVECDYQMMKCMVEVLGQPEEHLLRAGLYTQYFFRVKKGAKHTAWRLMTPEEYLNANRVKPEERNSFIELPSSLDDLLNFYPTREADEFKDRRAFVHLMKQLLHLEGDQRISPSQALLHPFISMSHLPDDPGGRAYLTSAQTLMSICPLEDFMVNISPHSPAGSYIQVRASASAATVSYHSIPASWSSDRVLFTTCEKDRAASFSDEDQANDSCEETQSLSYASFTDGGPSCTYNQAVSPFDETKPTDFISAAPASHVPSKKLLSRIQTFFRHMKTFCCCWLPLVED</sequence>
<dbReference type="InterPro" id="IPR050494">
    <property type="entry name" value="Ser_Thr_dual-spec_kinase"/>
</dbReference>
<dbReference type="PROSITE" id="PS50011">
    <property type="entry name" value="PROTEIN_KINASE_DOM"/>
    <property type="match status" value="1"/>
</dbReference>
<evidence type="ECO:0000313" key="8">
    <source>
        <dbReference type="EMBL" id="KAK2862470.1"/>
    </source>
</evidence>
<dbReference type="GO" id="GO:0005737">
    <property type="term" value="C:cytoplasm"/>
    <property type="evidence" value="ECO:0007669"/>
    <property type="project" value="TreeGrafter"/>
</dbReference>
<dbReference type="Gene3D" id="3.30.200.20">
    <property type="entry name" value="Phosphorylase Kinase, domain 1"/>
    <property type="match status" value="1"/>
</dbReference>
<dbReference type="InterPro" id="IPR008271">
    <property type="entry name" value="Ser/Thr_kinase_AS"/>
</dbReference>
<accession>A0AA88NQA4</accession>
<evidence type="ECO:0000256" key="2">
    <source>
        <dbReference type="ARBA" id="ARBA00022679"/>
    </source>
</evidence>
<reference evidence="8" key="1">
    <citation type="submission" date="2023-07" db="EMBL/GenBank/DDBJ databases">
        <title>Chromosome-level Genome Assembly of Striped Snakehead (Channa striata).</title>
        <authorList>
            <person name="Liu H."/>
        </authorList>
    </citation>
    <scope>NUCLEOTIDE SEQUENCE</scope>
    <source>
        <strain evidence="8">Gz</strain>
        <tissue evidence="8">Muscle</tissue>
    </source>
</reference>
<keyword evidence="3 6" id="KW-0547">Nucleotide-binding</keyword>
<name>A0AA88NQA4_CHASR</name>
<dbReference type="GO" id="GO:0045944">
    <property type="term" value="P:positive regulation of transcription by RNA polymerase II"/>
    <property type="evidence" value="ECO:0007669"/>
    <property type="project" value="TreeGrafter"/>
</dbReference>
<evidence type="ECO:0000256" key="6">
    <source>
        <dbReference type="PROSITE-ProRule" id="PRU10141"/>
    </source>
</evidence>
<dbReference type="Proteomes" id="UP001187415">
    <property type="component" value="Unassembled WGS sequence"/>
</dbReference>
<dbReference type="EMBL" id="JAUPFM010000001">
    <property type="protein sequence ID" value="KAK2862470.1"/>
    <property type="molecule type" value="Genomic_DNA"/>
</dbReference>
<evidence type="ECO:0000256" key="1">
    <source>
        <dbReference type="ARBA" id="ARBA00022527"/>
    </source>
</evidence>
<dbReference type="Pfam" id="PF00069">
    <property type="entry name" value="Pkinase"/>
    <property type="match status" value="1"/>
</dbReference>
<dbReference type="AlphaFoldDB" id="A0AA88NQA4"/>
<dbReference type="SMART" id="SM00220">
    <property type="entry name" value="S_TKc"/>
    <property type="match status" value="1"/>
</dbReference>
<dbReference type="GO" id="GO:0016605">
    <property type="term" value="C:PML body"/>
    <property type="evidence" value="ECO:0007669"/>
    <property type="project" value="TreeGrafter"/>
</dbReference>
<dbReference type="InterPro" id="IPR011009">
    <property type="entry name" value="Kinase-like_dom_sf"/>
</dbReference>
<proteinExistence type="predicted"/>
<dbReference type="GO" id="GO:0003713">
    <property type="term" value="F:transcription coactivator activity"/>
    <property type="evidence" value="ECO:0007669"/>
    <property type="project" value="TreeGrafter"/>
</dbReference>
<evidence type="ECO:0000256" key="3">
    <source>
        <dbReference type="ARBA" id="ARBA00022741"/>
    </source>
</evidence>
<dbReference type="GO" id="GO:0046332">
    <property type="term" value="F:SMAD binding"/>
    <property type="evidence" value="ECO:0007669"/>
    <property type="project" value="TreeGrafter"/>
</dbReference>
<dbReference type="PROSITE" id="PS00107">
    <property type="entry name" value="PROTEIN_KINASE_ATP"/>
    <property type="match status" value="1"/>
</dbReference>
<keyword evidence="1" id="KW-0723">Serine/threonine-protein kinase</keyword>
<comment type="caution">
    <text evidence="8">The sequence shown here is derived from an EMBL/GenBank/DDBJ whole genome shotgun (WGS) entry which is preliminary data.</text>
</comment>